<keyword evidence="1" id="KW-0614">Plasmid</keyword>
<sequence>MDGAGNALVLGGAASLSVPSQCALLKYAAGSGQQLWEARFAGSSGPSDVAVDGADNVYSVCTSDSRESSGNSDLLTRKHAPTGQLVWEARYNGPGNGTEQTARLAVDAAANVYVTGLSTGQGTGIDFATLKYVQPSSALAGREAPPFLVPAPATELPLTLYPNPVTGPATVRFRPAQEGAAQVAVYNQFGESVATLYQGSVRRGQLYELSLAGEKMPAGLYTCVLLVGDQRESVRLVVAP</sequence>
<accession>A0ABY4GE12</accession>
<evidence type="ECO:0008006" key="3">
    <source>
        <dbReference type="Google" id="ProtNLM"/>
    </source>
</evidence>
<name>A0ABY4GE12_9BACT</name>
<evidence type="ECO:0000313" key="1">
    <source>
        <dbReference type="EMBL" id="UOQ69093.1"/>
    </source>
</evidence>
<organism evidence="1 2">
    <name type="scientific">Hymenobacter volaticus</name>
    <dbReference type="NCBI Taxonomy" id="2932254"/>
    <lineage>
        <taxon>Bacteria</taxon>
        <taxon>Pseudomonadati</taxon>
        <taxon>Bacteroidota</taxon>
        <taxon>Cytophagia</taxon>
        <taxon>Cytophagales</taxon>
        <taxon>Hymenobacteraceae</taxon>
        <taxon>Hymenobacter</taxon>
    </lineage>
</organism>
<protein>
    <recommendedName>
        <fullName evidence="3">T9SS type A sorting domain-containing protein</fullName>
    </recommendedName>
</protein>
<gene>
    <name evidence="1" type="ORF">MUN86_26715</name>
</gene>
<dbReference type="Gene3D" id="2.120.10.30">
    <property type="entry name" value="TolB, C-terminal domain"/>
    <property type="match status" value="1"/>
</dbReference>
<evidence type="ECO:0000313" key="2">
    <source>
        <dbReference type="Proteomes" id="UP000830401"/>
    </source>
</evidence>
<keyword evidence="2" id="KW-1185">Reference proteome</keyword>
<dbReference type="EMBL" id="CP095064">
    <property type="protein sequence ID" value="UOQ69093.1"/>
    <property type="molecule type" value="Genomic_DNA"/>
</dbReference>
<proteinExistence type="predicted"/>
<dbReference type="Proteomes" id="UP000830401">
    <property type="component" value="Plasmid unnamed3"/>
</dbReference>
<dbReference type="SUPFAM" id="SSF50998">
    <property type="entry name" value="Quinoprotein alcohol dehydrogenase-like"/>
    <property type="match status" value="1"/>
</dbReference>
<dbReference type="RefSeq" id="WP_245126847.1">
    <property type="nucleotide sequence ID" value="NZ_CP095064.1"/>
</dbReference>
<reference evidence="1" key="1">
    <citation type="submission" date="2022-04" db="EMBL/GenBank/DDBJ databases">
        <title>Hymenobacter sp. isolated from the air.</title>
        <authorList>
            <person name="Won M."/>
            <person name="Lee C.-M."/>
            <person name="Woen H.-Y."/>
            <person name="Kwon S.-W."/>
        </authorList>
    </citation>
    <scope>NUCLEOTIDE SEQUENCE</scope>
    <source>
        <strain evidence="1">5420S-77</strain>
        <plasmid evidence="1">unnamed3</plasmid>
    </source>
</reference>
<geneLocation type="plasmid" evidence="1 2">
    <name>unnamed3</name>
</geneLocation>
<dbReference type="InterPro" id="IPR011047">
    <property type="entry name" value="Quinoprotein_ADH-like_sf"/>
</dbReference>
<dbReference type="InterPro" id="IPR011042">
    <property type="entry name" value="6-blade_b-propeller_TolB-like"/>
</dbReference>